<dbReference type="NCBIfam" id="NF033233">
    <property type="entry name" value="twin_helix"/>
    <property type="match status" value="1"/>
</dbReference>
<accession>A0ABV7G6W3</accession>
<name>A0ABV7G6W3_9PROT</name>
<keyword evidence="1 4" id="KW-0812">Transmembrane</keyword>
<evidence type="ECO:0000256" key="2">
    <source>
        <dbReference type="ARBA" id="ARBA00022989"/>
    </source>
</evidence>
<keyword evidence="2 4" id="KW-1133">Transmembrane helix</keyword>
<evidence type="ECO:0000256" key="1">
    <source>
        <dbReference type="ARBA" id="ARBA00022692"/>
    </source>
</evidence>
<feature type="domain" description="HIG1" evidence="5">
    <location>
        <begin position="1"/>
        <end position="66"/>
    </location>
</feature>
<feature type="transmembrane region" description="Helical" evidence="4">
    <location>
        <begin position="46"/>
        <end position="64"/>
    </location>
</feature>
<dbReference type="Pfam" id="PF04588">
    <property type="entry name" value="HIG_1_N"/>
    <property type="match status" value="1"/>
</dbReference>
<evidence type="ECO:0000259" key="5">
    <source>
        <dbReference type="PROSITE" id="PS51503"/>
    </source>
</evidence>
<dbReference type="RefSeq" id="WP_379598611.1">
    <property type="nucleotide sequence ID" value="NZ_JBHRTN010000018.1"/>
</dbReference>
<dbReference type="Proteomes" id="UP001595593">
    <property type="component" value="Unassembled WGS sequence"/>
</dbReference>
<comment type="caution">
    <text evidence="6">The sequence shown here is derived from an EMBL/GenBank/DDBJ whole genome shotgun (WGS) entry which is preliminary data.</text>
</comment>
<evidence type="ECO:0000256" key="4">
    <source>
        <dbReference type="SAM" id="Phobius"/>
    </source>
</evidence>
<keyword evidence="3 4" id="KW-0472">Membrane</keyword>
<organism evidence="6 7">
    <name type="scientific">Teichococcus globiformis</name>
    <dbReference type="NCBI Taxonomy" id="2307229"/>
    <lineage>
        <taxon>Bacteria</taxon>
        <taxon>Pseudomonadati</taxon>
        <taxon>Pseudomonadota</taxon>
        <taxon>Alphaproteobacteria</taxon>
        <taxon>Acetobacterales</taxon>
        <taxon>Roseomonadaceae</taxon>
        <taxon>Roseomonas</taxon>
    </lineage>
</organism>
<proteinExistence type="predicted"/>
<dbReference type="EMBL" id="JBHRTN010000018">
    <property type="protein sequence ID" value="MFC3126955.1"/>
    <property type="molecule type" value="Genomic_DNA"/>
</dbReference>
<sequence>MVTLLSILLGLCMLGTLGVMFAGMAGLARGEGPHQGHRSNKLMRWRVGLQGLSIALFLALMMAMRG</sequence>
<evidence type="ECO:0000256" key="3">
    <source>
        <dbReference type="ARBA" id="ARBA00023136"/>
    </source>
</evidence>
<keyword evidence="7" id="KW-1185">Reference proteome</keyword>
<gene>
    <name evidence="6" type="ORF">ACFOD4_17955</name>
</gene>
<evidence type="ECO:0000313" key="7">
    <source>
        <dbReference type="Proteomes" id="UP001595593"/>
    </source>
</evidence>
<evidence type="ECO:0000313" key="6">
    <source>
        <dbReference type="EMBL" id="MFC3126955.1"/>
    </source>
</evidence>
<reference evidence="7" key="1">
    <citation type="journal article" date="2019" name="Int. J. Syst. Evol. Microbiol.">
        <title>The Global Catalogue of Microorganisms (GCM) 10K type strain sequencing project: providing services to taxonomists for standard genome sequencing and annotation.</title>
        <authorList>
            <consortium name="The Broad Institute Genomics Platform"/>
            <consortium name="The Broad Institute Genome Sequencing Center for Infectious Disease"/>
            <person name="Wu L."/>
            <person name="Ma J."/>
        </authorList>
    </citation>
    <scope>NUCLEOTIDE SEQUENCE [LARGE SCALE GENOMIC DNA]</scope>
    <source>
        <strain evidence="7">KCTC 52094</strain>
    </source>
</reference>
<dbReference type="PROSITE" id="PS51503">
    <property type="entry name" value="HIG1"/>
    <property type="match status" value="1"/>
</dbReference>
<dbReference type="InterPro" id="IPR007667">
    <property type="entry name" value="Hypoxia_induced_domain"/>
</dbReference>
<protein>
    <submittedName>
        <fullName evidence="6">Twin transmembrane helix small protein</fullName>
    </submittedName>
</protein>